<dbReference type="AlphaFoldDB" id="A0A6C0F5S0"/>
<name>A0A6C0F5S0_9ZZZZ</name>
<accession>A0A6C0F5S0</accession>
<organism evidence="1">
    <name type="scientific">viral metagenome</name>
    <dbReference type="NCBI Taxonomy" id="1070528"/>
    <lineage>
        <taxon>unclassified sequences</taxon>
        <taxon>metagenomes</taxon>
        <taxon>organismal metagenomes</taxon>
    </lineage>
</organism>
<dbReference type="EMBL" id="MN739027">
    <property type="protein sequence ID" value="QHT35899.1"/>
    <property type="molecule type" value="Genomic_DNA"/>
</dbReference>
<evidence type="ECO:0000313" key="1">
    <source>
        <dbReference type="EMBL" id="QHT35899.1"/>
    </source>
</evidence>
<sequence length="133" mass="15654">MSALPSTLWGAINRAKIDIRKYHLEQDLKKKEKLKKLAEASMANADKVVGPGPHKFMSSRSEWRREVLFLNYYDDDARIGRYWQDDKEHWNLETVPSWAVDKTLKVQEPALGETFVVNGIQRIYAWRPEHQDR</sequence>
<proteinExistence type="predicted"/>
<reference evidence="1" key="1">
    <citation type="journal article" date="2020" name="Nature">
        <title>Giant virus diversity and host interactions through global metagenomics.</title>
        <authorList>
            <person name="Schulz F."/>
            <person name="Roux S."/>
            <person name="Paez-Espino D."/>
            <person name="Jungbluth S."/>
            <person name="Walsh D.A."/>
            <person name="Denef V.J."/>
            <person name="McMahon K.D."/>
            <person name="Konstantinidis K.T."/>
            <person name="Eloe-Fadrosh E.A."/>
            <person name="Kyrpides N.C."/>
            <person name="Woyke T."/>
        </authorList>
    </citation>
    <scope>NUCLEOTIDE SEQUENCE</scope>
    <source>
        <strain evidence="1">GVMAG-M-3300009182-46</strain>
    </source>
</reference>
<protein>
    <submittedName>
        <fullName evidence="1">Uncharacterized protein</fullName>
    </submittedName>
</protein>